<name>A0A4V1M7X2_9BACT</name>
<dbReference type="PANTHER" id="PTHR11803:SF58">
    <property type="entry name" value="PROTEIN HMF1-RELATED"/>
    <property type="match status" value="1"/>
</dbReference>
<dbReference type="InterPro" id="IPR006175">
    <property type="entry name" value="YjgF/YER057c/UK114"/>
</dbReference>
<dbReference type="AlphaFoldDB" id="A0A4V1M7X2"/>
<dbReference type="InterPro" id="IPR035959">
    <property type="entry name" value="RutC-like_sf"/>
</dbReference>
<keyword evidence="3" id="KW-1185">Reference proteome</keyword>
<dbReference type="Proteomes" id="UP000290204">
    <property type="component" value="Unassembled WGS sequence"/>
</dbReference>
<proteinExistence type="inferred from homology"/>
<comment type="caution">
    <text evidence="2">The sequence shown here is derived from an EMBL/GenBank/DDBJ whole genome shotgun (WGS) entry which is preliminary data.</text>
</comment>
<organism evidence="2 3">
    <name type="scientific">Lacibacter luteus</name>
    <dbReference type="NCBI Taxonomy" id="2508719"/>
    <lineage>
        <taxon>Bacteria</taxon>
        <taxon>Pseudomonadati</taxon>
        <taxon>Bacteroidota</taxon>
        <taxon>Chitinophagia</taxon>
        <taxon>Chitinophagales</taxon>
        <taxon>Chitinophagaceae</taxon>
        <taxon>Lacibacter</taxon>
    </lineage>
</organism>
<evidence type="ECO:0000256" key="1">
    <source>
        <dbReference type="ARBA" id="ARBA00010552"/>
    </source>
</evidence>
<sequence>MKKIYPDTMPVPKGYYSPAVIHNNTVYVSGQLALNEKGEPQTASIEDETRQCMKNIETILLASGSNLQHILKVNVFIADIANWQVFNQVFAEIMGDHRPARIVVPCNQLNYGCGIEIDCIAAVAD</sequence>
<evidence type="ECO:0000313" key="2">
    <source>
        <dbReference type="EMBL" id="RXK61842.1"/>
    </source>
</evidence>
<dbReference type="OrthoDB" id="9803101at2"/>
<dbReference type="RefSeq" id="WP_129129214.1">
    <property type="nucleotide sequence ID" value="NZ_SDHW01000001.1"/>
</dbReference>
<dbReference type="CDD" id="cd00448">
    <property type="entry name" value="YjgF_YER057c_UK114_family"/>
    <property type="match status" value="1"/>
</dbReference>
<reference evidence="2 3" key="1">
    <citation type="submission" date="2019-01" db="EMBL/GenBank/DDBJ databases">
        <title>Lacibacter sp. strain TTM-7.</title>
        <authorList>
            <person name="Chen W.-M."/>
        </authorList>
    </citation>
    <scope>NUCLEOTIDE SEQUENCE [LARGE SCALE GENOMIC DNA]</scope>
    <source>
        <strain evidence="2 3">TTM-7</strain>
    </source>
</reference>
<dbReference type="Gene3D" id="3.30.1330.40">
    <property type="entry name" value="RutC-like"/>
    <property type="match status" value="1"/>
</dbReference>
<accession>A0A4V1M7X2</accession>
<dbReference type="EMBL" id="SDHW01000001">
    <property type="protein sequence ID" value="RXK61842.1"/>
    <property type="molecule type" value="Genomic_DNA"/>
</dbReference>
<protein>
    <submittedName>
        <fullName evidence="2">RidA family protein</fullName>
    </submittedName>
</protein>
<dbReference type="Pfam" id="PF01042">
    <property type="entry name" value="Ribonuc_L-PSP"/>
    <property type="match status" value="1"/>
</dbReference>
<dbReference type="SUPFAM" id="SSF55298">
    <property type="entry name" value="YjgF-like"/>
    <property type="match status" value="1"/>
</dbReference>
<dbReference type="GO" id="GO:0005829">
    <property type="term" value="C:cytosol"/>
    <property type="evidence" value="ECO:0007669"/>
    <property type="project" value="TreeGrafter"/>
</dbReference>
<dbReference type="FunFam" id="3.30.1330.40:FF:000001">
    <property type="entry name" value="L-PSP family endoribonuclease"/>
    <property type="match status" value="1"/>
</dbReference>
<dbReference type="PANTHER" id="PTHR11803">
    <property type="entry name" value="2-IMINOBUTANOATE/2-IMINOPROPANOATE DEAMINASE RIDA"/>
    <property type="match status" value="1"/>
</dbReference>
<evidence type="ECO:0000313" key="3">
    <source>
        <dbReference type="Proteomes" id="UP000290204"/>
    </source>
</evidence>
<comment type="similarity">
    <text evidence="1">Belongs to the RutC family.</text>
</comment>
<dbReference type="GO" id="GO:0019239">
    <property type="term" value="F:deaminase activity"/>
    <property type="evidence" value="ECO:0007669"/>
    <property type="project" value="TreeGrafter"/>
</dbReference>
<gene>
    <name evidence="2" type="ORF">ESA94_02165</name>
</gene>